<keyword evidence="3" id="KW-1185">Reference proteome</keyword>
<dbReference type="InterPro" id="IPR019904">
    <property type="entry name" value="Peroxiredoxin_OsmC"/>
</dbReference>
<dbReference type="Pfam" id="PF02566">
    <property type="entry name" value="OsmC"/>
    <property type="match status" value="1"/>
</dbReference>
<dbReference type="InterPro" id="IPR036102">
    <property type="entry name" value="OsmC/Ohrsf"/>
</dbReference>
<dbReference type="NCBIfam" id="TIGR03562">
    <property type="entry name" value="osmo_induc_OsmC"/>
    <property type="match status" value="1"/>
</dbReference>
<organism evidence="2 3">
    <name type="scientific">Mucilaginibacter roseus</name>
    <dbReference type="NCBI Taxonomy" id="1528868"/>
    <lineage>
        <taxon>Bacteria</taxon>
        <taxon>Pseudomonadati</taxon>
        <taxon>Bacteroidota</taxon>
        <taxon>Sphingobacteriia</taxon>
        <taxon>Sphingobacteriales</taxon>
        <taxon>Sphingobacteriaceae</taxon>
        <taxon>Mucilaginibacter</taxon>
    </lineage>
</organism>
<evidence type="ECO:0000256" key="1">
    <source>
        <dbReference type="SAM" id="MobiDB-lite"/>
    </source>
</evidence>
<dbReference type="InterPro" id="IPR003718">
    <property type="entry name" value="OsmC/Ohr_fam"/>
</dbReference>
<dbReference type="PANTHER" id="PTHR42830:SF1">
    <property type="entry name" value="OSMOTICALLY INDUCIBLE FAMILY PROTEIN"/>
    <property type="match status" value="1"/>
</dbReference>
<dbReference type="Proteomes" id="UP001199919">
    <property type="component" value="Unassembled WGS sequence"/>
</dbReference>
<dbReference type="InterPro" id="IPR052707">
    <property type="entry name" value="OsmC_Ohr_Peroxiredoxin"/>
</dbReference>
<sequence length="139" mass="14733">MKRTATAHWAGNLKEGKGELSTQSTTLSQTQYSFKTRFESGVGTNPEELLAAAHAGCFTMAVSATLTQQGITAGDLNTEAILELDMAKLEVTAIHLELKASVIEGVSEEQFKEVAEGAKANCIISKALSVPISLNVTYA</sequence>
<dbReference type="EMBL" id="JAJPWV010000004">
    <property type="protein sequence ID" value="MCD8741823.1"/>
    <property type="molecule type" value="Genomic_DNA"/>
</dbReference>
<evidence type="ECO:0000313" key="2">
    <source>
        <dbReference type="EMBL" id="MCD8741823.1"/>
    </source>
</evidence>
<dbReference type="RefSeq" id="WP_232178323.1">
    <property type="nucleotide sequence ID" value="NZ_JAJPWV010000004.1"/>
</dbReference>
<name>A0ABS8U3Y1_9SPHI</name>
<evidence type="ECO:0000313" key="3">
    <source>
        <dbReference type="Proteomes" id="UP001199919"/>
    </source>
</evidence>
<dbReference type="Gene3D" id="3.30.300.20">
    <property type="match status" value="1"/>
</dbReference>
<gene>
    <name evidence="2" type="ORF">LT679_14500</name>
</gene>
<dbReference type="SUPFAM" id="SSF82784">
    <property type="entry name" value="OsmC-like"/>
    <property type="match status" value="1"/>
</dbReference>
<dbReference type="PANTHER" id="PTHR42830">
    <property type="entry name" value="OSMOTICALLY INDUCIBLE FAMILY PROTEIN"/>
    <property type="match status" value="1"/>
</dbReference>
<reference evidence="2 3" key="1">
    <citation type="submission" date="2021-12" db="EMBL/GenBank/DDBJ databases">
        <title>Mucilaginibacter roseus genome.</title>
        <authorList>
            <person name="Ferreira J.R."/>
            <person name="Newman J.D."/>
        </authorList>
    </citation>
    <scope>NUCLEOTIDE SEQUENCE [LARGE SCALE GENOMIC DNA]</scope>
    <source>
        <strain evidence="2 3">LMG 28454</strain>
    </source>
</reference>
<protein>
    <submittedName>
        <fullName evidence="2">OsmC family peroxiredoxin</fullName>
    </submittedName>
</protein>
<accession>A0ABS8U3Y1</accession>
<dbReference type="InterPro" id="IPR015946">
    <property type="entry name" value="KH_dom-like_a/b"/>
</dbReference>
<proteinExistence type="predicted"/>
<feature type="region of interest" description="Disordered" evidence="1">
    <location>
        <begin position="1"/>
        <end position="25"/>
    </location>
</feature>
<comment type="caution">
    <text evidence="2">The sequence shown here is derived from an EMBL/GenBank/DDBJ whole genome shotgun (WGS) entry which is preliminary data.</text>
</comment>